<dbReference type="PANTHER" id="PTHR47219">
    <property type="entry name" value="RAB GTPASE-ACTIVATING PROTEIN 1-LIKE"/>
    <property type="match status" value="1"/>
</dbReference>
<dbReference type="InterPro" id="IPR004012">
    <property type="entry name" value="Run_dom"/>
</dbReference>
<evidence type="ECO:0000313" key="9">
    <source>
        <dbReference type="Proteomes" id="UP000710432"/>
    </source>
</evidence>
<dbReference type="PANTHER" id="PTHR47219:SF13">
    <property type="entry name" value="RUN AND TBC1 DOMAIN-CONTAINING PROTEIN 3"/>
    <property type="match status" value="1"/>
</dbReference>
<evidence type="ECO:0000256" key="3">
    <source>
        <dbReference type="ARBA" id="ARBA00030864"/>
    </source>
</evidence>
<evidence type="ECO:0000259" key="6">
    <source>
        <dbReference type="PROSITE" id="PS50086"/>
    </source>
</evidence>
<dbReference type="SMART" id="SM00593">
    <property type="entry name" value="RUN"/>
    <property type="match status" value="1"/>
</dbReference>
<evidence type="ECO:0000259" key="7">
    <source>
        <dbReference type="PROSITE" id="PS50826"/>
    </source>
</evidence>
<dbReference type="FunFam" id="2.30.30.40:FF:000115">
    <property type="entry name" value="Small G protein signaling modulator 3 homolog"/>
    <property type="match status" value="1"/>
</dbReference>
<dbReference type="PROSITE" id="PS50826">
    <property type="entry name" value="RUN"/>
    <property type="match status" value="1"/>
</dbReference>
<dbReference type="GO" id="GO:0031267">
    <property type="term" value="F:small GTPase binding"/>
    <property type="evidence" value="ECO:0007669"/>
    <property type="project" value="TreeGrafter"/>
</dbReference>
<dbReference type="SUPFAM" id="SSF47923">
    <property type="entry name" value="Ypt/Rab-GAP domain of gyp1p"/>
    <property type="match status" value="2"/>
</dbReference>
<dbReference type="PROSITE" id="PS50086">
    <property type="entry name" value="TBC_RABGAP"/>
    <property type="match status" value="1"/>
</dbReference>
<dbReference type="FunFam" id="1.10.8.270:FF:000013">
    <property type="entry name" value="Small G protein signaling modulator 3"/>
    <property type="match status" value="1"/>
</dbReference>
<dbReference type="SMART" id="SM00164">
    <property type="entry name" value="TBC"/>
    <property type="match status" value="1"/>
</dbReference>
<sequence>NHMPSVSGPFSALTPSIWPQEILAKYAQKEESAEQPEFCYDEFGFRVDKEGSEPGCSQMAGAPLVEDPPHRLRWQAHLEFTHNHDVGDLTWDKIAVSLPRSEKLRSLVLAGIPHGMRPQLWMRLSGALQKKKNSELSYREIVKNSSNDETIAAKQIEKDLLRTMPSNACFANVNSIGVPRLRRVLRALAWLYPEIGYCQGTGMVAACLLLFLEEEDAFWMMCAIVEDLLPASYFSTTLLGVQTDQRVLRHLIVQYLPRLDKLLQEHDIELSLITLHWFLTAFASVVHIRLLLRIWDLFFYEGSLVLFQTTLGMLRLKVLTESPPHRQGLLASRLRKESVDQVQQFWYPPLGRPHASPAFIIVLPERSPKCGCARGSSWACRRAQVSEEGTSAMLPNSPTPQEEELIQSENSASIFNTLSDIPAQMEDAELLLGEAMRLAGSLTDVAVETQRRKHLAYLIADQGQTLGTSATTNLSQVVRRRTQRRKSGITSLLFGEDDLEALKAKNIKQTELVADLREAILRVARHFQCTDPKNCSVELTPDYSMESHQRDHENYVACLRSHRRRAKALLDFERHDDDELGFRKNDIITIISQKDEHCWVGELNGLRGWFPAKFVEVLDERSKEYSIAGDDSVTEGVTDLVRGTLCPALKALFEHGLKKPSLLGGACHPWLFIEEAAGREVERDFDSVYSRLVLCKTYRLDEDGKVLTPEELLYRAVQSVNVTHDAAHAQMDVKLRSLICVGLNEQVLHLWLEVLCSSLPTVEKWYQPWSFLRSPGWVQIKCELRWEEKQPLKEGVQDMLVKHHLFSWDIDG</sequence>
<gene>
    <name evidence="8" type="ORF">LTLLF_114285</name>
</gene>
<evidence type="ECO:0000256" key="4">
    <source>
        <dbReference type="PROSITE-ProRule" id="PRU00192"/>
    </source>
</evidence>
<feature type="domain" description="Rab-GAP TBC" evidence="6">
    <location>
        <begin position="111"/>
        <end position="302"/>
    </location>
</feature>
<dbReference type="PROSITE" id="PS50002">
    <property type="entry name" value="SH3"/>
    <property type="match status" value="1"/>
</dbReference>
<dbReference type="InterPro" id="IPR000195">
    <property type="entry name" value="Rab-GAP-TBC_dom"/>
</dbReference>
<dbReference type="Gene3D" id="2.30.30.40">
    <property type="entry name" value="SH3 Domains"/>
    <property type="match status" value="1"/>
</dbReference>
<proteinExistence type="inferred from homology"/>
<dbReference type="Proteomes" id="UP000710432">
    <property type="component" value="Unassembled WGS sequence"/>
</dbReference>
<feature type="domain" description="SH3" evidence="5">
    <location>
        <begin position="561"/>
        <end position="620"/>
    </location>
</feature>
<dbReference type="Gene3D" id="1.10.8.270">
    <property type="entry name" value="putative rabgap domain of human tbc1 domain family member 14 like domains"/>
    <property type="match status" value="1"/>
</dbReference>
<dbReference type="SMART" id="SM00326">
    <property type="entry name" value="SH3"/>
    <property type="match status" value="1"/>
</dbReference>
<protein>
    <recommendedName>
        <fullName evidence="3">RUN and TBC1 domain-containing protein 3</fullName>
    </recommendedName>
</protein>
<organism evidence="8 9">
    <name type="scientific">Microtus ochrogaster</name>
    <name type="common">Prairie vole</name>
    <dbReference type="NCBI Taxonomy" id="79684"/>
    <lineage>
        <taxon>Eukaryota</taxon>
        <taxon>Metazoa</taxon>
        <taxon>Chordata</taxon>
        <taxon>Craniata</taxon>
        <taxon>Vertebrata</taxon>
        <taxon>Euteleostomi</taxon>
        <taxon>Mammalia</taxon>
        <taxon>Eutheria</taxon>
        <taxon>Euarchontoglires</taxon>
        <taxon>Glires</taxon>
        <taxon>Rodentia</taxon>
        <taxon>Myomorpha</taxon>
        <taxon>Muroidea</taxon>
        <taxon>Cricetidae</taxon>
        <taxon>Arvicolinae</taxon>
        <taxon>Microtus</taxon>
    </lineage>
</organism>
<comment type="caution">
    <text evidence="8">The sequence shown here is derived from an EMBL/GenBank/DDBJ whole genome shotgun (WGS) entry which is preliminary data.</text>
</comment>
<keyword evidence="2 4" id="KW-0728">SH3 domain</keyword>
<feature type="domain" description="RUN" evidence="7">
    <location>
        <begin position="636"/>
        <end position="812"/>
    </location>
</feature>
<evidence type="ECO:0000256" key="2">
    <source>
        <dbReference type="ARBA" id="ARBA00022443"/>
    </source>
</evidence>
<dbReference type="InterPro" id="IPR036028">
    <property type="entry name" value="SH3-like_dom_sf"/>
</dbReference>
<feature type="non-terminal residue" evidence="8">
    <location>
        <position position="1"/>
    </location>
</feature>
<dbReference type="InterPro" id="IPR037213">
    <property type="entry name" value="Run_dom_sf"/>
</dbReference>
<dbReference type="InterPro" id="IPR035833">
    <property type="entry name" value="SGSM3_SH3"/>
</dbReference>
<name>A0A8J6L1I5_MICOH</name>
<dbReference type="Gene3D" id="1.10.472.80">
    <property type="entry name" value="Ypt/Rab-GAP domain of gyp1p, domain 3"/>
    <property type="match status" value="1"/>
</dbReference>
<dbReference type="InterPro" id="IPR001452">
    <property type="entry name" value="SH3_domain"/>
</dbReference>
<reference evidence="8" key="1">
    <citation type="submission" date="2020-03" db="EMBL/GenBank/DDBJ databases">
        <title>Studies in the Genomics of Life Span.</title>
        <authorList>
            <person name="Glass D."/>
        </authorList>
    </citation>
    <scope>NUCLEOTIDE SEQUENCE</scope>
    <source>
        <strain evidence="8">LTLLF</strain>
        <tissue evidence="8">Muscle</tissue>
    </source>
</reference>
<dbReference type="Pfam" id="PF00018">
    <property type="entry name" value="SH3_1"/>
    <property type="match status" value="1"/>
</dbReference>
<dbReference type="EMBL" id="JAATJU010009100">
    <property type="protein sequence ID" value="KAH0518826.1"/>
    <property type="molecule type" value="Genomic_DNA"/>
</dbReference>
<dbReference type="CDD" id="cd17688">
    <property type="entry name" value="RUN_SGSM3"/>
    <property type="match status" value="1"/>
</dbReference>
<dbReference type="Gene3D" id="1.20.58.900">
    <property type="match status" value="1"/>
</dbReference>
<dbReference type="SUPFAM" id="SSF50044">
    <property type="entry name" value="SH3-domain"/>
    <property type="match status" value="1"/>
</dbReference>
<dbReference type="InterPro" id="IPR035969">
    <property type="entry name" value="Rab-GAP_TBC_sf"/>
</dbReference>
<dbReference type="CDD" id="cd11813">
    <property type="entry name" value="SH3_SGSM3"/>
    <property type="match status" value="1"/>
</dbReference>
<accession>A0A8J6L1I5</accession>
<dbReference type="Pfam" id="PF00566">
    <property type="entry name" value="RabGAP-TBC"/>
    <property type="match status" value="1"/>
</dbReference>
<evidence type="ECO:0000259" key="5">
    <source>
        <dbReference type="PROSITE" id="PS50002"/>
    </source>
</evidence>
<evidence type="ECO:0000313" key="8">
    <source>
        <dbReference type="EMBL" id="KAH0518826.1"/>
    </source>
</evidence>
<dbReference type="AlphaFoldDB" id="A0A8J6L1I5"/>
<dbReference type="InterPro" id="IPR050302">
    <property type="entry name" value="Rab_GAP_TBC_domain"/>
</dbReference>
<dbReference type="SUPFAM" id="SSF140741">
    <property type="entry name" value="RUN domain-like"/>
    <property type="match status" value="1"/>
</dbReference>
<comment type="similarity">
    <text evidence="1">Belongs to the small G protein signaling modulator family.</text>
</comment>
<evidence type="ECO:0000256" key="1">
    <source>
        <dbReference type="ARBA" id="ARBA00006296"/>
    </source>
</evidence>
<dbReference type="Pfam" id="PF02759">
    <property type="entry name" value="RUN"/>
    <property type="match status" value="1"/>
</dbReference>
<dbReference type="GO" id="GO:0005096">
    <property type="term" value="F:GTPase activator activity"/>
    <property type="evidence" value="ECO:0007669"/>
    <property type="project" value="TreeGrafter"/>
</dbReference>